<sequence>MRLLFVPFKVPLITLLFVGLSFAQERVTKEAKIIVVVNEKLDAVEQIELYASFQKLKEKQLEEKYAHHKFFLGVLKGTYTITENWIVPGKNTTIVMYTDKRFYPPDQFYRGDDLAPGDALNLGTTMAKVIANKQGELILKTE</sequence>
<keyword evidence="2" id="KW-1185">Reference proteome</keyword>
<dbReference type="OrthoDB" id="1446080at2"/>
<dbReference type="AlphaFoldDB" id="A0A5B7SX46"/>
<name>A0A5B7SX46_9FLAO</name>
<accession>A0A5B7SX46</accession>
<evidence type="ECO:0000313" key="2">
    <source>
        <dbReference type="Proteomes" id="UP000310017"/>
    </source>
</evidence>
<protein>
    <submittedName>
        <fullName evidence="1">Uncharacterized protein</fullName>
    </submittedName>
</protein>
<reference evidence="1 2" key="1">
    <citation type="submission" date="2019-05" db="EMBL/GenBank/DDBJ databases">
        <title>Genome sequencing of F202Z8.</title>
        <authorList>
            <person name="Kwon Y.M."/>
        </authorList>
    </citation>
    <scope>NUCLEOTIDE SEQUENCE [LARGE SCALE GENOMIC DNA]</scope>
    <source>
        <strain evidence="1 2">F202Z8</strain>
    </source>
</reference>
<gene>
    <name evidence="1" type="ORF">FGM00_16320</name>
</gene>
<organism evidence="1 2">
    <name type="scientific">Aggregatimonas sangjinii</name>
    <dbReference type="NCBI Taxonomy" id="2583587"/>
    <lineage>
        <taxon>Bacteria</taxon>
        <taxon>Pseudomonadati</taxon>
        <taxon>Bacteroidota</taxon>
        <taxon>Flavobacteriia</taxon>
        <taxon>Flavobacteriales</taxon>
        <taxon>Flavobacteriaceae</taxon>
        <taxon>Aggregatimonas</taxon>
    </lineage>
</organism>
<dbReference type="EMBL" id="CP040710">
    <property type="protein sequence ID" value="QCX01598.1"/>
    <property type="molecule type" value="Genomic_DNA"/>
</dbReference>
<proteinExistence type="predicted"/>
<dbReference type="RefSeq" id="WP_138853935.1">
    <property type="nucleotide sequence ID" value="NZ_CP040710.1"/>
</dbReference>
<evidence type="ECO:0000313" key="1">
    <source>
        <dbReference type="EMBL" id="QCX01598.1"/>
    </source>
</evidence>
<dbReference type="KEGG" id="asag:FGM00_16320"/>
<dbReference type="Proteomes" id="UP000310017">
    <property type="component" value="Chromosome"/>
</dbReference>